<dbReference type="InterPro" id="IPR036291">
    <property type="entry name" value="NAD(P)-bd_dom_sf"/>
</dbReference>
<accession>A0ABT1NQI8</accession>
<dbReference type="SUPFAM" id="SSF51735">
    <property type="entry name" value="NAD(P)-binding Rossmann-fold domains"/>
    <property type="match status" value="1"/>
</dbReference>
<dbReference type="PANTHER" id="PTHR43639:SF1">
    <property type="entry name" value="SHORT-CHAIN DEHYDROGENASE_REDUCTASE FAMILY PROTEIN"/>
    <property type="match status" value="1"/>
</dbReference>
<evidence type="ECO:0000259" key="3">
    <source>
        <dbReference type="SMART" id="SM00822"/>
    </source>
</evidence>
<dbReference type="PRINTS" id="PR00080">
    <property type="entry name" value="SDRFAMILY"/>
</dbReference>
<evidence type="ECO:0000256" key="2">
    <source>
        <dbReference type="ARBA" id="ARBA00023002"/>
    </source>
</evidence>
<name>A0ABT1NQI8_9MICC</name>
<keyword evidence="5" id="KW-1185">Reference proteome</keyword>
<dbReference type="PROSITE" id="PS00061">
    <property type="entry name" value="ADH_SHORT"/>
    <property type="match status" value="1"/>
</dbReference>
<dbReference type="Proteomes" id="UP001206924">
    <property type="component" value="Unassembled WGS sequence"/>
</dbReference>
<dbReference type="PRINTS" id="PR00081">
    <property type="entry name" value="GDHRDH"/>
</dbReference>
<proteinExistence type="inferred from homology"/>
<evidence type="ECO:0000256" key="1">
    <source>
        <dbReference type="ARBA" id="ARBA00006484"/>
    </source>
</evidence>
<dbReference type="PANTHER" id="PTHR43639">
    <property type="entry name" value="OXIDOREDUCTASE, SHORT-CHAIN DEHYDROGENASE/REDUCTASE FAMILY (AFU_ORTHOLOGUE AFUA_5G02870)"/>
    <property type="match status" value="1"/>
</dbReference>
<sequence length="249" mass="25045">MSVNTSLAGKTALVTGGARGIGAGIVRALAAEGATVALTYSSSEDAAETLVTEIAAAGGKALAIRADNSDADTARQGVRDAVDALGSLDILVNNAGAGWFEPFTDTTDEHIETTIDLNIRGTVYTTQEALKHLPDNGRIITIGSSSGKVTLFAGGTIYGMSKAALVGFTKGLARDLGARGITANVIQPGPIDTDGNPADGPFGGYLAGLTALNRFGTPADVGGLAAWIASDAANFMTGESISIDAGWTA</sequence>
<dbReference type="SMART" id="SM00822">
    <property type="entry name" value="PKS_KR"/>
    <property type="match status" value="1"/>
</dbReference>
<comment type="caution">
    <text evidence="4">The sequence shown here is derived from an EMBL/GenBank/DDBJ whole genome shotgun (WGS) entry which is preliminary data.</text>
</comment>
<dbReference type="CDD" id="cd05233">
    <property type="entry name" value="SDR_c"/>
    <property type="match status" value="1"/>
</dbReference>
<dbReference type="InterPro" id="IPR020904">
    <property type="entry name" value="Sc_DH/Rdtase_CS"/>
</dbReference>
<feature type="domain" description="Ketoreductase" evidence="3">
    <location>
        <begin position="10"/>
        <end position="194"/>
    </location>
</feature>
<comment type="similarity">
    <text evidence="1">Belongs to the short-chain dehydrogenases/reductases (SDR) family.</text>
</comment>
<evidence type="ECO:0000313" key="4">
    <source>
        <dbReference type="EMBL" id="MCQ1949999.1"/>
    </source>
</evidence>
<protein>
    <submittedName>
        <fullName evidence="4">SDR family oxidoreductase</fullName>
    </submittedName>
</protein>
<dbReference type="Gene3D" id="3.40.50.720">
    <property type="entry name" value="NAD(P)-binding Rossmann-like Domain"/>
    <property type="match status" value="1"/>
</dbReference>
<dbReference type="Pfam" id="PF13561">
    <property type="entry name" value="adh_short_C2"/>
    <property type="match status" value="1"/>
</dbReference>
<organism evidence="4 5">
    <name type="scientific">Arthrobacter jinronghuae</name>
    <dbReference type="NCBI Taxonomy" id="2964609"/>
    <lineage>
        <taxon>Bacteria</taxon>
        <taxon>Bacillati</taxon>
        <taxon>Actinomycetota</taxon>
        <taxon>Actinomycetes</taxon>
        <taxon>Micrococcales</taxon>
        <taxon>Micrococcaceae</taxon>
        <taxon>Arthrobacter</taxon>
    </lineage>
</organism>
<keyword evidence="2" id="KW-0560">Oxidoreductase</keyword>
<gene>
    <name evidence="4" type="ORF">NNX28_08680</name>
</gene>
<reference evidence="4 5" key="1">
    <citation type="submission" date="2022-07" db="EMBL/GenBank/DDBJ databases">
        <title>Novel species in genus Arthrobacter.</title>
        <authorList>
            <person name="Liu Y."/>
        </authorList>
    </citation>
    <scope>NUCLEOTIDE SEQUENCE [LARGE SCALE GENOMIC DNA]</scope>
    <source>
        <strain evidence="5">zg-Y859</strain>
    </source>
</reference>
<evidence type="ECO:0000313" key="5">
    <source>
        <dbReference type="Proteomes" id="UP001206924"/>
    </source>
</evidence>
<dbReference type="RefSeq" id="WP_255865479.1">
    <property type="nucleotide sequence ID" value="NZ_CP104263.1"/>
</dbReference>
<dbReference type="InterPro" id="IPR057326">
    <property type="entry name" value="KR_dom"/>
</dbReference>
<dbReference type="EMBL" id="JANFLP010000008">
    <property type="protein sequence ID" value="MCQ1949999.1"/>
    <property type="molecule type" value="Genomic_DNA"/>
</dbReference>
<dbReference type="InterPro" id="IPR002347">
    <property type="entry name" value="SDR_fam"/>
</dbReference>